<comment type="caution">
    <text evidence="1">The sequence shown here is derived from an EMBL/GenBank/DDBJ whole genome shotgun (WGS) entry which is preliminary data.</text>
</comment>
<keyword evidence="2" id="KW-1185">Reference proteome</keyword>
<accession>A0AAW0ZYN1</accession>
<organism evidence="1 2">
    <name type="scientific">Tetragonisca angustula</name>
    <dbReference type="NCBI Taxonomy" id="166442"/>
    <lineage>
        <taxon>Eukaryota</taxon>
        <taxon>Metazoa</taxon>
        <taxon>Ecdysozoa</taxon>
        <taxon>Arthropoda</taxon>
        <taxon>Hexapoda</taxon>
        <taxon>Insecta</taxon>
        <taxon>Pterygota</taxon>
        <taxon>Neoptera</taxon>
        <taxon>Endopterygota</taxon>
        <taxon>Hymenoptera</taxon>
        <taxon>Apocrita</taxon>
        <taxon>Aculeata</taxon>
        <taxon>Apoidea</taxon>
        <taxon>Anthophila</taxon>
        <taxon>Apidae</taxon>
        <taxon>Tetragonisca</taxon>
    </lineage>
</organism>
<gene>
    <name evidence="1" type="ORF">QLX08_006026</name>
</gene>
<dbReference type="AlphaFoldDB" id="A0AAW0ZYN1"/>
<sequence>MHQSNTFESNAVNVELVTTIDTIHGKKCVDTRANEPIHQQDKAKAVSSVSCSWCIARMRDSIKQQSTTNNRTLTMFNGFYAKYEDTRPIRAPLSPFRWRWWNDGGSVGAGIDHRHSPSIFEVESEFRTLPSVSDL</sequence>
<name>A0AAW0ZYN1_9HYME</name>
<reference evidence="1 2" key="1">
    <citation type="submission" date="2024-05" db="EMBL/GenBank/DDBJ databases">
        <title>The nuclear and mitochondrial genome assemblies of Tetragonisca angustula (Apidae: Meliponini), a tiny yet remarkable pollinator in the Neotropics.</title>
        <authorList>
            <person name="Ferrari R."/>
            <person name="Ricardo P.C."/>
            <person name="Dias F.C."/>
            <person name="Araujo N.S."/>
            <person name="Soares D.O."/>
            <person name="Zhou Q.-S."/>
            <person name="Zhu C.-D."/>
            <person name="Coutinho L."/>
            <person name="Airas M.C."/>
            <person name="Batista T.M."/>
        </authorList>
    </citation>
    <scope>NUCLEOTIDE SEQUENCE [LARGE SCALE GENOMIC DNA]</scope>
    <source>
        <strain evidence="1">ASF017062</strain>
        <tissue evidence="1">Abdomen</tissue>
    </source>
</reference>
<protein>
    <submittedName>
        <fullName evidence="1">Uncharacterized protein</fullName>
    </submittedName>
</protein>
<dbReference type="Proteomes" id="UP001432146">
    <property type="component" value="Unassembled WGS sequence"/>
</dbReference>
<evidence type="ECO:0000313" key="2">
    <source>
        <dbReference type="Proteomes" id="UP001432146"/>
    </source>
</evidence>
<evidence type="ECO:0000313" key="1">
    <source>
        <dbReference type="EMBL" id="KAK9301738.1"/>
    </source>
</evidence>
<dbReference type="EMBL" id="JAWNGG020000107">
    <property type="protein sequence ID" value="KAK9301738.1"/>
    <property type="molecule type" value="Genomic_DNA"/>
</dbReference>
<proteinExistence type="predicted"/>